<dbReference type="Proteomes" id="UP001589645">
    <property type="component" value="Unassembled WGS sequence"/>
</dbReference>
<sequence length="303" mass="34762">MWSLFTSLRLSNHWLSSALSCVVVCFPAVSDSKEPLIVTYRSAESVNDKRYDYDLAVLQLALEKTIDEYGEFRLEPSGPMNYARAIHLVEKNQRANFFIKLSYEQSLPQTMNFVGFPIDLGIVDYRVCFISPTAKAQLPEKLELSDIKALRHGQGRGWADVGILRANGFEVFENSSYEGLFLMVANNRVDLFCRGANELYQEYQSHASLSGIEIDQQFVLYYPLPRFFYTHKANTLALERVSKGLKKAFEDGSIQTLWRQAYGASLDFAALEARQLFPLTNPNLQQLESEYLKYFYQPDAFKR</sequence>
<reference evidence="1 2" key="1">
    <citation type="submission" date="2024-09" db="EMBL/GenBank/DDBJ databases">
        <authorList>
            <person name="Sun Q."/>
            <person name="Mori K."/>
        </authorList>
    </citation>
    <scope>NUCLEOTIDE SEQUENCE [LARGE SCALE GENOMIC DNA]</scope>
    <source>
        <strain evidence="1 2">CECT 8064</strain>
    </source>
</reference>
<keyword evidence="2" id="KW-1185">Reference proteome</keyword>
<organism evidence="1 2">
    <name type="scientific">Vibrio olivae</name>
    <dbReference type="NCBI Taxonomy" id="1243002"/>
    <lineage>
        <taxon>Bacteria</taxon>
        <taxon>Pseudomonadati</taxon>
        <taxon>Pseudomonadota</taxon>
        <taxon>Gammaproteobacteria</taxon>
        <taxon>Vibrionales</taxon>
        <taxon>Vibrionaceae</taxon>
        <taxon>Vibrio</taxon>
    </lineage>
</organism>
<evidence type="ECO:0000313" key="1">
    <source>
        <dbReference type="EMBL" id="MFB9134582.1"/>
    </source>
</evidence>
<dbReference type="EMBL" id="JBHMEP010000001">
    <property type="protein sequence ID" value="MFB9134582.1"/>
    <property type="molecule type" value="Genomic_DNA"/>
</dbReference>
<dbReference type="RefSeq" id="WP_390190543.1">
    <property type="nucleotide sequence ID" value="NZ_JBHMEP010000001.1"/>
</dbReference>
<evidence type="ECO:0008006" key="3">
    <source>
        <dbReference type="Google" id="ProtNLM"/>
    </source>
</evidence>
<comment type="caution">
    <text evidence="1">The sequence shown here is derived from an EMBL/GenBank/DDBJ whole genome shotgun (WGS) entry which is preliminary data.</text>
</comment>
<gene>
    <name evidence="1" type="ORF">ACFFUV_06290</name>
</gene>
<protein>
    <recommendedName>
        <fullName evidence="3">ABC transporter substrate-binding protein</fullName>
    </recommendedName>
</protein>
<dbReference type="SUPFAM" id="SSF53850">
    <property type="entry name" value="Periplasmic binding protein-like II"/>
    <property type="match status" value="1"/>
</dbReference>
<name>A0ABV5HKS2_9VIBR</name>
<evidence type="ECO:0000313" key="2">
    <source>
        <dbReference type="Proteomes" id="UP001589645"/>
    </source>
</evidence>
<proteinExistence type="predicted"/>
<accession>A0ABV5HKS2</accession>